<name>A0A1Q2ZT90_ZYGRO</name>
<evidence type="ECO:0000259" key="12">
    <source>
        <dbReference type="PROSITE" id="PS50076"/>
    </source>
</evidence>
<dbReference type="CDD" id="cd06257">
    <property type="entry name" value="DnaJ"/>
    <property type="match status" value="1"/>
</dbReference>
<evidence type="ECO:0000256" key="4">
    <source>
        <dbReference type="ARBA" id="ARBA00022737"/>
    </source>
</evidence>
<dbReference type="GO" id="GO:0051082">
    <property type="term" value="F:unfolded protein binding"/>
    <property type="evidence" value="ECO:0007669"/>
    <property type="project" value="InterPro"/>
</dbReference>
<dbReference type="EMBL" id="BDGX01000001">
    <property type="protein sequence ID" value="GAV46681.1"/>
    <property type="molecule type" value="Genomic_DNA"/>
</dbReference>
<evidence type="ECO:0000256" key="8">
    <source>
        <dbReference type="ARBA" id="ARBA00022927"/>
    </source>
</evidence>
<organism evidence="14 15">
    <name type="scientific">Zygosaccharomyces rouxii</name>
    <dbReference type="NCBI Taxonomy" id="4956"/>
    <lineage>
        <taxon>Eukaryota</taxon>
        <taxon>Fungi</taxon>
        <taxon>Dikarya</taxon>
        <taxon>Ascomycota</taxon>
        <taxon>Saccharomycotina</taxon>
        <taxon>Saccharomycetes</taxon>
        <taxon>Saccharomycetales</taxon>
        <taxon>Saccharomycetaceae</taxon>
        <taxon>Zygosaccharomyces</taxon>
    </lineage>
</organism>
<evidence type="ECO:0000313" key="14">
    <source>
        <dbReference type="EMBL" id="GAV46681.1"/>
    </source>
</evidence>
<keyword evidence="2" id="KW-0813">Transport</keyword>
<keyword evidence="8" id="KW-0653">Protein transport</keyword>
<dbReference type="eggNOG" id="KOG0712">
    <property type="taxonomic scope" value="Eukaryota"/>
</dbReference>
<dbReference type="PANTHER" id="PTHR43888">
    <property type="entry name" value="DNAJ-LIKE-2, ISOFORM A-RELATED"/>
    <property type="match status" value="1"/>
</dbReference>
<dbReference type="Pfam" id="PF01556">
    <property type="entry name" value="DnaJ_C"/>
    <property type="match status" value="1"/>
</dbReference>
<evidence type="ECO:0000256" key="1">
    <source>
        <dbReference type="ARBA" id="ARBA00004240"/>
    </source>
</evidence>
<evidence type="ECO:0000256" key="5">
    <source>
        <dbReference type="ARBA" id="ARBA00022771"/>
    </source>
</evidence>
<keyword evidence="9" id="KW-0143">Chaperone</keyword>
<dbReference type="Gene3D" id="2.10.230.10">
    <property type="entry name" value="Heat shock protein DnaJ, cysteine-rich domain"/>
    <property type="match status" value="1"/>
</dbReference>
<dbReference type="SUPFAM" id="SSF46565">
    <property type="entry name" value="Chaperone J-domain"/>
    <property type="match status" value="1"/>
</dbReference>
<comment type="caution">
    <text evidence="14">The sequence shown here is derived from an EMBL/GenBank/DDBJ whole genome shotgun (WGS) entry which is preliminary data.</text>
</comment>
<dbReference type="GO" id="GO:0030544">
    <property type="term" value="F:Hsp70 protein binding"/>
    <property type="evidence" value="ECO:0007669"/>
    <property type="project" value="InterPro"/>
</dbReference>
<dbReference type="Gene3D" id="1.10.287.110">
    <property type="entry name" value="DnaJ domain"/>
    <property type="match status" value="1"/>
</dbReference>
<feature type="domain" description="J" evidence="12">
    <location>
        <begin position="19"/>
        <end position="84"/>
    </location>
</feature>
<dbReference type="OrthoDB" id="550424at2759"/>
<dbReference type="FunFam" id="2.10.230.10:FF:000002">
    <property type="entry name" value="Molecular chaperone DnaJ"/>
    <property type="match status" value="1"/>
</dbReference>
<dbReference type="PROSITE" id="PS00636">
    <property type="entry name" value="DNAJ_1"/>
    <property type="match status" value="1"/>
</dbReference>
<dbReference type="GO" id="GO:0015031">
    <property type="term" value="P:protein transport"/>
    <property type="evidence" value="ECO:0007669"/>
    <property type="project" value="UniProtKB-KW"/>
</dbReference>
<keyword evidence="7 10" id="KW-0862">Zinc</keyword>
<dbReference type="InterPro" id="IPR002939">
    <property type="entry name" value="DnaJ_C"/>
</dbReference>
<dbReference type="FunFam" id="1.10.287.110:FF:000124">
    <property type="entry name" value="SCJ1p protein"/>
    <property type="match status" value="1"/>
</dbReference>
<keyword evidence="6" id="KW-0256">Endoplasmic reticulum</keyword>
<dbReference type="PROSITE" id="PS51188">
    <property type="entry name" value="ZF_CR"/>
    <property type="match status" value="1"/>
</dbReference>
<evidence type="ECO:0000313" key="15">
    <source>
        <dbReference type="Proteomes" id="UP000187013"/>
    </source>
</evidence>
<evidence type="ECO:0000256" key="9">
    <source>
        <dbReference type="ARBA" id="ARBA00023186"/>
    </source>
</evidence>
<keyword evidence="11" id="KW-0732">Signal</keyword>
<evidence type="ECO:0000256" key="11">
    <source>
        <dbReference type="SAM" id="SignalP"/>
    </source>
</evidence>
<feature type="chain" id="PRO_5013292594" description="DnaJ-related protein SCJ1" evidence="11">
    <location>
        <begin position="18"/>
        <end position="377"/>
    </location>
</feature>
<dbReference type="InterPro" id="IPR001305">
    <property type="entry name" value="HSP_DnaJ_Cys-rich_dom"/>
</dbReference>
<proteinExistence type="predicted"/>
<dbReference type="InterPro" id="IPR036869">
    <property type="entry name" value="J_dom_sf"/>
</dbReference>
<dbReference type="SMART" id="SM00271">
    <property type="entry name" value="DnaJ"/>
    <property type="match status" value="1"/>
</dbReference>
<evidence type="ECO:0000259" key="13">
    <source>
        <dbReference type="PROSITE" id="PS51188"/>
    </source>
</evidence>
<comment type="subcellular location">
    <subcellularLocation>
        <location evidence="1">Endoplasmic reticulum</location>
    </subcellularLocation>
</comment>
<sequence length="377" mass="41292">MLFLLLISQLLTVLALAQDYYSILGLNKDASDKDVKSAYRQLSKKYHPDKNPGDESAHQRFIDVGEAYEVLSDPEKRGIFDQYGADGLKNGAGGGGGPGGGFGGFHDPFDIFEQMFNRGGGGGGFGGGFGGMHRGKGPSLRVHEELSLKDYYSGTGVEFELMLNDICDHCEGSGSEDGKVETCPDCGGQGILIQIIRMGIMTQRIQQPCGRCSGRGHIIKNQCKACGGHKVVKKPKSFQVEVPAGAPRDHVEVRHQEADQSTDMEAGDIFVEFTESDKNNMGYRRRGDHLFRTEVLSPREALAGGWSREIEFLDDAKKVKLQRPKGNIVHHGEIEQIPGFGMPKGSSGKSFGDLFVEYAVVMPAQFKQTNQWIRDEL</sequence>
<dbReference type="Proteomes" id="UP000187013">
    <property type="component" value="Unassembled WGS sequence"/>
</dbReference>
<dbReference type="PRINTS" id="PR00625">
    <property type="entry name" value="JDOMAIN"/>
</dbReference>
<dbReference type="GO" id="GO:0005783">
    <property type="term" value="C:endoplasmic reticulum"/>
    <property type="evidence" value="ECO:0007669"/>
    <property type="project" value="UniProtKB-SubCell"/>
</dbReference>
<keyword evidence="5 10" id="KW-0863">Zinc-finger</keyword>
<keyword evidence="4" id="KW-0677">Repeat</keyword>
<dbReference type="GO" id="GO:0051603">
    <property type="term" value="P:proteolysis involved in protein catabolic process"/>
    <property type="evidence" value="ECO:0007669"/>
    <property type="project" value="UniProtKB-ARBA"/>
</dbReference>
<dbReference type="Pfam" id="PF00226">
    <property type="entry name" value="DnaJ"/>
    <property type="match status" value="1"/>
</dbReference>
<dbReference type="Pfam" id="PF00684">
    <property type="entry name" value="DnaJ_CXXCXGXG"/>
    <property type="match status" value="1"/>
</dbReference>
<gene>
    <name evidence="14" type="ORF">ZYGR_0A02750</name>
</gene>
<evidence type="ECO:0000256" key="7">
    <source>
        <dbReference type="ARBA" id="ARBA00022833"/>
    </source>
</evidence>
<dbReference type="InterPro" id="IPR044713">
    <property type="entry name" value="DNJA1/2-like"/>
</dbReference>
<dbReference type="GO" id="GO:0008270">
    <property type="term" value="F:zinc ion binding"/>
    <property type="evidence" value="ECO:0007669"/>
    <property type="project" value="UniProtKB-KW"/>
</dbReference>
<dbReference type="SUPFAM" id="SSF49493">
    <property type="entry name" value="HSP40/DnaJ peptide-binding domain"/>
    <property type="match status" value="2"/>
</dbReference>
<dbReference type="CDD" id="cd10747">
    <property type="entry name" value="DnaJ_C"/>
    <property type="match status" value="1"/>
</dbReference>
<dbReference type="SUPFAM" id="SSF57938">
    <property type="entry name" value="DnaJ/Hsp40 cysteine-rich domain"/>
    <property type="match status" value="1"/>
</dbReference>
<accession>A0A1Q2ZT90</accession>
<evidence type="ECO:0000256" key="3">
    <source>
        <dbReference type="ARBA" id="ARBA00022723"/>
    </source>
</evidence>
<dbReference type="InterPro" id="IPR018253">
    <property type="entry name" value="DnaJ_domain_CS"/>
</dbReference>
<dbReference type="AlphaFoldDB" id="A0A1Q2ZT90"/>
<dbReference type="Gene3D" id="2.60.260.20">
    <property type="entry name" value="Urease metallochaperone UreE, N-terminal domain"/>
    <property type="match status" value="2"/>
</dbReference>
<reference evidence="14 15" key="1">
    <citation type="submission" date="2016-08" db="EMBL/GenBank/DDBJ databases">
        <title>Draft genome sequence of allopolyploid Zygosaccharomyces rouxii.</title>
        <authorList>
            <person name="Watanabe J."/>
            <person name="Uehara K."/>
            <person name="Mogi Y."/>
            <person name="Tsukioka Y."/>
        </authorList>
    </citation>
    <scope>NUCLEOTIDE SEQUENCE [LARGE SCALE GENOMIC DNA]</scope>
    <source>
        <strain evidence="14 15">NBRC 110957</strain>
    </source>
</reference>
<feature type="signal peptide" evidence="11">
    <location>
        <begin position="1"/>
        <end position="17"/>
    </location>
</feature>
<protein>
    <recommendedName>
        <fullName evidence="16">DnaJ-related protein SCJ1</fullName>
    </recommendedName>
</protein>
<feature type="domain" description="CR-type" evidence="13">
    <location>
        <begin position="154"/>
        <end position="235"/>
    </location>
</feature>
<dbReference type="InterPro" id="IPR036410">
    <property type="entry name" value="HSP_DnaJ_Cys-rich_dom_sf"/>
</dbReference>
<evidence type="ECO:0008006" key="16">
    <source>
        <dbReference type="Google" id="ProtNLM"/>
    </source>
</evidence>
<evidence type="ECO:0000256" key="10">
    <source>
        <dbReference type="PROSITE-ProRule" id="PRU00546"/>
    </source>
</evidence>
<evidence type="ECO:0000256" key="6">
    <source>
        <dbReference type="ARBA" id="ARBA00022824"/>
    </source>
</evidence>
<feature type="zinc finger region" description="CR-type" evidence="10">
    <location>
        <begin position="154"/>
        <end position="235"/>
    </location>
</feature>
<dbReference type="InterPro" id="IPR001623">
    <property type="entry name" value="DnaJ_domain"/>
</dbReference>
<keyword evidence="3 10" id="KW-0479">Metal-binding</keyword>
<dbReference type="GO" id="GO:0006457">
    <property type="term" value="P:protein folding"/>
    <property type="evidence" value="ECO:0007669"/>
    <property type="project" value="InterPro"/>
</dbReference>
<dbReference type="CDD" id="cd10719">
    <property type="entry name" value="DnaJ_zf"/>
    <property type="match status" value="1"/>
</dbReference>
<dbReference type="PROSITE" id="PS50076">
    <property type="entry name" value="DNAJ_2"/>
    <property type="match status" value="1"/>
</dbReference>
<evidence type="ECO:0000256" key="2">
    <source>
        <dbReference type="ARBA" id="ARBA00022448"/>
    </source>
</evidence>
<dbReference type="InterPro" id="IPR008971">
    <property type="entry name" value="HSP40/DnaJ_pept-bd"/>
</dbReference>